<dbReference type="GeneID" id="72459916"/>
<evidence type="ECO:0008006" key="3">
    <source>
        <dbReference type="Google" id="ProtNLM"/>
    </source>
</evidence>
<comment type="caution">
    <text evidence="1">The sequence shown here is derived from an EMBL/GenBank/DDBJ whole genome shotgun (WGS) entry which is preliminary data.</text>
</comment>
<dbReference type="SUPFAM" id="SSF158379">
    <property type="entry name" value="YqgQ-like"/>
    <property type="match status" value="1"/>
</dbReference>
<gene>
    <name evidence="1" type="ORF">C5L32_000013</name>
</gene>
<sequence>MKTLYDVQQLLKKFDIYVYVGKRLWDIEVMALELDHLHDAKLISHDEFIHAKLILTREHRIEEKQESRGKYIG</sequence>
<dbReference type="AlphaFoldDB" id="A0A4R5NPG6"/>
<dbReference type="Gene3D" id="1.10.287.760">
    <property type="entry name" value="YqgQ-like"/>
    <property type="match status" value="1"/>
</dbReference>
<evidence type="ECO:0000313" key="1">
    <source>
        <dbReference type="EMBL" id="TDG78532.1"/>
    </source>
</evidence>
<dbReference type="Proteomes" id="UP000295181">
    <property type="component" value="Unassembled WGS sequence"/>
</dbReference>
<dbReference type="Pfam" id="PF06014">
    <property type="entry name" value="YqgQ-like"/>
    <property type="match status" value="1"/>
</dbReference>
<dbReference type="EMBL" id="PUFP01000038">
    <property type="protein sequence ID" value="TDG78532.1"/>
    <property type="molecule type" value="Genomic_DNA"/>
</dbReference>
<dbReference type="InterPro" id="IPR023164">
    <property type="entry name" value="YqgQ-like_sf"/>
</dbReference>
<dbReference type="RefSeq" id="WP_013727976.1">
    <property type="nucleotide sequence ID" value="NZ_AZDM01000030.1"/>
</dbReference>
<organism evidence="1 2">
    <name type="scientific">Lentilactobacillus buchneri DSM 20057</name>
    <dbReference type="NCBI Taxonomy" id="1423728"/>
    <lineage>
        <taxon>Bacteria</taxon>
        <taxon>Bacillati</taxon>
        <taxon>Bacillota</taxon>
        <taxon>Bacilli</taxon>
        <taxon>Lactobacillales</taxon>
        <taxon>Lactobacillaceae</taxon>
        <taxon>Lentilactobacillus</taxon>
    </lineage>
</organism>
<protein>
    <recommendedName>
        <fullName evidence="3">DUF910 family protein</fullName>
    </recommendedName>
</protein>
<accession>A0A4R5NPG6</accession>
<evidence type="ECO:0000313" key="2">
    <source>
        <dbReference type="Proteomes" id="UP000295181"/>
    </source>
</evidence>
<dbReference type="InterPro" id="IPR009256">
    <property type="entry name" value="YqgQ-like"/>
</dbReference>
<reference evidence="1 2" key="1">
    <citation type="journal article" date="2019" name="Appl. Microbiol. Biotechnol.">
        <title>Uncovering carbohydrate metabolism through a genotype-phenotype association study of 56 lactic acid bacteria genomes.</title>
        <authorList>
            <person name="Buron-Moles G."/>
            <person name="Chailyan A."/>
            <person name="Dolejs I."/>
            <person name="Forster J."/>
            <person name="Miks M.H."/>
        </authorList>
    </citation>
    <scope>NUCLEOTIDE SEQUENCE [LARGE SCALE GENOMIC DNA]</scope>
    <source>
        <strain evidence="1 2">ATCC 4005</strain>
    </source>
</reference>
<proteinExistence type="predicted"/>
<name>A0A4R5NPG6_LENBU</name>